<dbReference type="FunFam" id="2.60.40.420:FF:000021">
    <property type="entry name" value="Extracellular dihydrogeodin oxidase/laccase"/>
    <property type="match status" value="1"/>
</dbReference>
<keyword evidence="8" id="KW-0325">Glycoprotein</keyword>
<dbReference type="EC" id="1.10.3.2" evidence="4"/>
<evidence type="ECO:0000256" key="6">
    <source>
        <dbReference type="ARBA" id="ARBA00023002"/>
    </source>
</evidence>
<name>A0A9P4MLG9_9PEZI</name>
<accession>A0A9P4MLG9</accession>
<dbReference type="FunFam" id="2.60.40.420:FF:000045">
    <property type="entry name" value="Laccase 2"/>
    <property type="match status" value="1"/>
</dbReference>
<dbReference type="GO" id="GO:0046274">
    <property type="term" value="P:lignin catabolic process"/>
    <property type="evidence" value="ECO:0007669"/>
    <property type="project" value="UniProtKB-KW"/>
</dbReference>
<sequence length="572" mass="62090">MVEKRAPVPDPVASLTPDPTCTPGPRSRACWYNGYSIATDFDQKHPTTGKTVSYSLEITNTTCNPDGNAGQPCYLVNGQYPGPTIVADWGDTVSITVKNSLTTNGTSVHWHGVRQLNSCGSDGVGGITECPIAPGTSYTYVWQATQFGTSWYHSHHSSQYGMGVIGAIQINGPTTANYDVDLGTFTVNDWYYQDAWVANYQTLALLQQQQPPPAANNILINGTNKAANGGGKYAQVTLQPGKVHKLRLINPSVDNFIRVSLDNHAFTVVAADFIPVTPLPNQNWILFGPGQRYDVVFTANATSGNYWFRAEVAGDCLSANNGHGRALFTYSGATVSAPADSSPAAPSNGCTELVTTPYWKQSVDQSSFESQLKDLTVDLTVATLGTNGQNFVYWALNLSAMNVDWQKPTLQYVMENNNSFPTQYDVIEVPNEGVWTFWLIQTLQQTVSSTEIAAAPPPHPIHLHGHDFFVLGSGPGSYKQGSSTLNFANPPRRDTTILPSTGWLAVAFMANNPGAWLMHCHIAWHISEGLGVQFLEAKNQIVLPPSGSFNSQCNNWKKFAKGAPYPQEDSGL</sequence>
<evidence type="ECO:0000256" key="9">
    <source>
        <dbReference type="ARBA" id="ARBA00023185"/>
    </source>
</evidence>
<evidence type="ECO:0000259" key="11">
    <source>
        <dbReference type="Pfam" id="PF00394"/>
    </source>
</evidence>
<evidence type="ECO:0000259" key="13">
    <source>
        <dbReference type="Pfam" id="PF07732"/>
    </source>
</evidence>
<dbReference type="Pfam" id="PF07732">
    <property type="entry name" value="Cu-oxidase_3"/>
    <property type="match status" value="1"/>
</dbReference>
<dbReference type="Gene3D" id="2.60.40.420">
    <property type="entry name" value="Cupredoxins - blue copper proteins"/>
    <property type="match status" value="3"/>
</dbReference>
<feature type="domain" description="Plastocyanin-like" evidence="11">
    <location>
        <begin position="184"/>
        <end position="333"/>
    </location>
</feature>
<feature type="domain" description="Plastocyanin-like" evidence="12">
    <location>
        <begin position="404"/>
        <end position="538"/>
    </location>
</feature>
<dbReference type="PROSITE" id="PS00079">
    <property type="entry name" value="MULTICOPPER_OXIDASE1"/>
    <property type="match status" value="1"/>
</dbReference>
<keyword evidence="6" id="KW-0560">Oxidoreductase</keyword>
<dbReference type="InterPro" id="IPR008972">
    <property type="entry name" value="Cupredoxin"/>
</dbReference>
<comment type="cofactor">
    <cofactor evidence="2">
        <name>Cu cation</name>
        <dbReference type="ChEBI" id="CHEBI:23378"/>
    </cofactor>
</comment>
<evidence type="ECO:0000256" key="10">
    <source>
        <dbReference type="SAM" id="MobiDB-lite"/>
    </source>
</evidence>
<organism evidence="14 15">
    <name type="scientific">Myriangium duriaei CBS 260.36</name>
    <dbReference type="NCBI Taxonomy" id="1168546"/>
    <lineage>
        <taxon>Eukaryota</taxon>
        <taxon>Fungi</taxon>
        <taxon>Dikarya</taxon>
        <taxon>Ascomycota</taxon>
        <taxon>Pezizomycotina</taxon>
        <taxon>Dothideomycetes</taxon>
        <taxon>Dothideomycetidae</taxon>
        <taxon>Myriangiales</taxon>
        <taxon>Myriangiaceae</taxon>
        <taxon>Myriangium</taxon>
    </lineage>
</organism>
<evidence type="ECO:0000313" key="14">
    <source>
        <dbReference type="EMBL" id="KAF2157303.1"/>
    </source>
</evidence>
<gene>
    <name evidence="14" type="ORF">K461DRAFT_220652</name>
</gene>
<keyword evidence="7" id="KW-0186">Copper</keyword>
<dbReference type="PANTHER" id="PTHR11709">
    <property type="entry name" value="MULTI-COPPER OXIDASE"/>
    <property type="match status" value="1"/>
</dbReference>
<proteinExistence type="inferred from homology"/>
<dbReference type="OrthoDB" id="2121828at2759"/>
<feature type="region of interest" description="Disordered" evidence="10">
    <location>
        <begin position="1"/>
        <end position="20"/>
    </location>
</feature>
<dbReference type="InterPro" id="IPR033138">
    <property type="entry name" value="Cu_oxidase_CS"/>
</dbReference>
<evidence type="ECO:0000256" key="1">
    <source>
        <dbReference type="ARBA" id="ARBA00000349"/>
    </source>
</evidence>
<keyword evidence="15" id="KW-1185">Reference proteome</keyword>
<dbReference type="AlphaFoldDB" id="A0A9P4MLG9"/>
<dbReference type="PANTHER" id="PTHR11709:SF87">
    <property type="entry name" value="LACCASE"/>
    <property type="match status" value="1"/>
</dbReference>
<comment type="catalytic activity">
    <reaction evidence="1">
        <text>4 hydroquinone + O2 = 4 benzosemiquinone + 2 H2O</text>
        <dbReference type="Rhea" id="RHEA:11276"/>
        <dbReference type="ChEBI" id="CHEBI:15377"/>
        <dbReference type="ChEBI" id="CHEBI:15379"/>
        <dbReference type="ChEBI" id="CHEBI:17594"/>
        <dbReference type="ChEBI" id="CHEBI:17977"/>
        <dbReference type="EC" id="1.10.3.2"/>
    </reaction>
</comment>
<dbReference type="Proteomes" id="UP000799439">
    <property type="component" value="Unassembled WGS sequence"/>
</dbReference>
<dbReference type="InterPro" id="IPR045087">
    <property type="entry name" value="Cu-oxidase_fam"/>
</dbReference>
<evidence type="ECO:0000256" key="5">
    <source>
        <dbReference type="ARBA" id="ARBA00022723"/>
    </source>
</evidence>
<dbReference type="PROSITE" id="PS00080">
    <property type="entry name" value="MULTICOPPER_OXIDASE2"/>
    <property type="match status" value="1"/>
</dbReference>
<dbReference type="InterPro" id="IPR002355">
    <property type="entry name" value="Cu_oxidase_Cu_BS"/>
</dbReference>
<reference evidence="14" key="1">
    <citation type="journal article" date="2020" name="Stud. Mycol.">
        <title>101 Dothideomycetes genomes: a test case for predicting lifestyles and emergence of pathogens.</title>
        <authorList>
            <person name="Haridas S."/>
            <person name="Albert R."/>
            <person name="Binder M."/>
            <person name="Bloem J."/>
            <person name="Labutti K."/>
            <person name="Salamov A."/>
            <person name="Andreopoulos B."/>
            <person name="Baker S."/>
            <person name="Barry K."/>
            <person name="Bills G."/>
            <person name="Bluhm B."/>
            <person name="Cannon C."/>
            <person name="Castanera R."/>
            <person name="Culley D."/>
            <person name="Daum C."/>
            <person name="Ezra D."/>
            <person name="Gonzalez J."/>
            <person name="Henrissat B."/>
            <person name="Kuo A."/>
            <person name="Liang C."/>
            <person name="Lipzen A."/>
            <person name="Lutzoni F."/>
            <person name="Magnuson J."/>
            <person name="Mondo S."/>
            <person name="Nolan M."/>
            <person name="Ohm R."/>
            <person name="Pangilinan J."/>
            <person name="Park H.-J."/>
            <person name="Ramirez L."/>
            <person name="Alfaro M."/>
            <person name="Sun H."/>
            <person name="Tritt A."/>
            <person name="Yoshinaga Y."/>
            <person name="Zwiers L.-H."/>
            <person name="Turgeon B."/>
            <person name="Goodwin S."/>
            <person name="Spatafora J."/>
            <person name="Crous P."/>
            <person name="Grigoriev I."/>
        </authorList>
    </citation>
    <scope>NUCLEOTIDE SEQUENCE</scope>
    <source>
        <strain evidence="14">CBS 260.36</strain>
    </source>
</reference>
<dbReference type="GO" id="GO:0052716">
    <property type="term" value="F:hydroquinone:oxygen oxidoreductase activity"/>
    <property type="evidence" value="ECO:0007669"/>
    <property type="project" value="UniProtKB-EC"/>
</dbReference>
<dbReference type="InterPro" id="IPR011707">
    <property type="entry name" value="Cu-oxidase-like_N"/>
</dbReference>
<evidence type="ECO:0000313" key="15">
    <source>
        <dbReference type="Proteomes" id="UP000799439"/>
    </source>
</evidence>
<evidence type="ECO:0000259" key="12">
    <source>
        <dbReference type="Pfam" id="PF07731"/>
    </source>
</evidence>
<dbReference type="Pfam" id="PF00394">
    <property type="entry name" value="Cu-oxidase"/>
    <property type="match status" value="1"/>
</dbReference>
<dbReference type="InterPro" id="IPR011706">
    <property type="entry name" value="Cu-oxidase_C"/>
</dbReference>
<comment type="similarity">
    <text evidence="3">Belongs to the multicopper oxidase family.</text>
</comment>
<dbReference type="InterPro" id="IPR001117">
    <property type="entry name" value="Cu-oxidase_2nd"/>
</dbReference>
<comment type="caution">
    <text evidence="14">The sequence shown here is derived from an EMBL/GenBank/DDBJ whole genome shotgun (WGS) entry which is preliminary data.</text>
</comment>
<dbReference type="CDD" id="cd13901">
    <property type="entry name" value="CuRO_3_MaLCC_like"/>
    <property type="match status" value="1"/>
</dbReference>
<feature type="domain" description="Plastocyanin-like" evidence="13">
    <location>
        <begin position="58"/>
        <end position="173"/>
    </location>
</feature>
<dbReference type="GO" id="GO:0005507">
    <property type="term" value="F:copper ion binding"/>
    <property type="evidence" value="ECO:0007669"/>
    <property type="project" value="InterPro"/>
</dbReference>
<evidence type="ECO:0000256" key="7">
    <source>
        <dbReference type="ARBA" id="ARBA00023008"/>
    </source>
</evidence>
<evidence type="ECO:0000256" key="2">
    <source>
        <dbReference type="ARBA" id="ARBA00001935"/>
    </source>
</evidence>
<keyword evidence="9" id="KW-0439">Lignin degradation</keyword>
<evidence type="ECO:0000256" key="4">
    <source>
        <dbReference type="ARBA" id="ARBA00012297"/>
    </source>
</evidence>
<keyword evidence="5" id="KW-0479">Metal-binding</keyword>
<dbReference type="CDD" id="cd13854">
    <property type="entry name" value="CuRO_1_MaLCC_like"/>
    <property type="match status" value="1"/>
</dbReference>
<dbReference type="EMBL" id="ML996081">
    <property type="protein sequence ID" value="KAF2157303.1"/>
    <property type="molecule type" value="Genomic_DNA"/>
</dbReference>
<protein>
    <recommendedName>
        <fullName evidence="4">laccase</fullName>
        <ecNumber evidence="4">1.10.3.2</ecNumber>
    </recommendedName>
</protein>
<dbReference type="Pfam" id="PF07731">
    <property type="entry name" value="Cu-oxidase_2"/>
    <property type="match status" value="1"/>
</dbReference>
<evidence type="ECO:0000256" key="3">
    <source>
        <dbReference type="ARBA" id="ARBA00010609"/>
    </source>
</evidence>
<dbReference type="SUPFAM" id="SSF49503">
    <property type="entry name" value="Cupredoxins"/>
    <property type="match status" value="3"/>
</dbReference>
<evidence type="ECO:0000256" key="8">
    <source>
        <dbReference type="ARBA" id="ARBA00023180"/>
    </source>
</evidence>